<keyword evidence="2" id="KW-0238">DNA-binding</keyword>
<proteinExistence type="predicted"/>
<dbReference type="Gene3D" id="1.10.10.60">
    <property type="entry name" value="Homeodomain-like"/>
    <property type="match status" value="1"/>
</dbReference>
<evidence type="ECO:0000256" key="2">
    <source>
        <dbReference type="ARBA" id="ARBA00023125"/>
    </source>
</evidence>
<evidence type="ECO:0000259" key="4">
    <source>
        <dbReference type="PROSITE" id="PS01124"/>
    </source>
</evidence>
<gene>
    <name evidence="5" type="ORF">GCM10009098_03370</name>
</gene>
<dbReference type="RefSeq" id="WP_134054044.1">
    <property type="nucleotide sequence ID" value="NZ_BAAAEO010000001.1"/>
</dbReference>
<accession>A0ABN1DBZ5</accession>
<evidence type="ECO:0000313" key="6">
    <source>
        <dbReference type="Proteomes" id="UP001501169"/>
    </source>
</evidence>
<feature type="domain" description="HTH araC/xylS-type" evidence="4">
    <location>
        <begin position="178"/>
        <end position="276"/>
    </location>
</feature>
<evidence type="ECO:0000256" key="3">
    <source>
        <dbReference type="ARBA" id="ARBA00023163"/>
    </source>
</evidence>
<keyword evidence="3" id="KW-0804">Transcription</keyword>
<dbReference type="InterPro" id="IPR018060">
    <property type="entry name" value="HTH_AraC"/>
</dbReference>
<evidence type="ECO:0000256" key="1">
    <source>
        <dbReference type="ARBA" id="ARBA00023015"/>
    </source>
</evidence>
<dbReference type="SUPFAM" id="SSF46689">
    <property type="entry name" value="Homeodomain-like"/>
    <property type="match status" value="1"/>
</dbReference>
<dbReference type="PROSITE" id="PS01124">
    <property type="entry name" value="HTH_ARAC_FAMILY_2"/>
    <property type="match status" value="1"/>
</dbReference>
<dbReference type="InterPro" id="IPR046532">
    <property type="entry name" value="DUF6597"/>
</dbReference>
<keyword evidence="6" id="KW-1185">Reference proteome</keyword>
<name>A0ABN1DBZ5_9GAMM</name>
<dbReference type="PANTHER" id="PTHR43280">
    <property type="entry name" value="ARAC-FAMILY TRANSCRIPTIONAL REGULATOR"/>
    <property type="match status" value="1"/>
</dbReference>
<dbReference type="Proteomes" id="UP001501169">
    <property type="component" value="Unassembled WGS sequence"/>
</dbReference>
<organism evidence="5 6">
    <name type="scientific">Rheinheimera aquimaris</name>
    <dbReference type="NCBI Taxonomy" id="412437"/>
    <lineage>
        <taxon>Bacteria</taxon>
        <taxon>Pseudomonadati</taxon>
        <taxon>Pseudomonadota</taxon>
        <taxon>Gammaproteobacteria</taxon>
        <taxon>Chromatiales</taxon>
        <taxon>Chromatiaceae</taxon>
        <taxon>Rheinheimera</taxon>
    </lineage>
</organism>
<dbReference type="Pfam" id="PF20240">
    <property type="entry name" value="DUF6597"/>
    <property type="match status" value="1"/>
</dbReference>
<sequence>MEEIFHKPAKNDWQTQLLRSGVVSAEEFSEVTELRAFLPHPELRNKISHYWILRWDLPDGVVFKPREVLSDPVVTLFVTRSGSFVYGITPDWLQYQAQGCDVIAGVTFLPAGFSPYWKRPMHQMPTGKLSLADVLPEAAPHLGPNMLNYADDVAISRIFDDYFRSIPVKCNRHITAIHDIVRKITAEPQRHSVAALSREFGIPERTLQHIFREEVGTSLKWIIKRSQLLDALTGSFLQEAPDWSEIAYAYNFSSQAHFIRDFKKVFGMPPDRFHKAARINTE</sequence>
<dbReference type="InterPro" id="IPR009057">
    <property type="entry name" value="Homeodomain-like_sf"/>
</dbReference>
<dbReference type="Pfam" id="PF12833">
    <property type="entry name" value="HTH_18"/>
    <property type="match status" value="1"/>
</dbReference>
<protein>
    <submittedName>
        <fullName evidence="5">Helix-turn-helix domain-containing protein</fullName>
    </submittedName>
</protein>
<dbReference type="PANTHER" id="PTHR43280:SF2">
    <property type="entry name" value="HTH-TYPE TRANSCRIPTIONAL REGULATOR EXSA"/>
    <property type="match status" value="1"/>
</dbReference>
<evidence type="ECO:0000313" key="5">
    <source>
        <dbReference type="EMBL" id="GAA0539156.1"/>
    </source>
</evidence>
<dbReference type="SMART" id="SM00342">
    <property type="entry name" value="HTH_ARAC"/>
    <property type="match status" value="1"/>
</dbReference>
<dbReference type="EMBL" id="BAAAEO010000001">
    <property type="protein sequence ID" value="GAA0539156.1"/>
    <property type="molecule type" value="Genomic_DNA"/>
</dbReference>
<keyword evidence="1" id="KW-0805">Transcription regulation</keyword>
<reference evidence="5 6" key="1">
    <citation type="journal article" date="2019" name="Int. J. Syst. Evol. Microbiol.">
        <title>The Global Catalogue of Microorganisms (GCM) 10K type strain sequencing project: providing services to taxonomists for standard genome sequencing and annotation.</title>
        <authorList>
            <consortium name="The Broad Institute Genomics Platform"/>
            <consortium name="The Broad Institute Genome Sequencing Center for Infectious Disease"/>
            <person name="Wu L."/>
            <person name="Ma J."/>
        </authorList>
    </citation>
    <scope>NUCLEOTIDE SEQUENCE [LARGE SCALE GENOMIC DNA]</scope>
    <source>
        <strain evidence="5 6">JCM 14331</strain>
    </source>
</reference>
<comment type="caution">
    <text evidence="5">The sequence shown here is derived from an EMBL/GenBank/DDBJ whole genome shotgun (WGS) entry which is preliminary data.</text>
</comment>